<gene>
    <name evidence="2" type="ORF">AWB68_05656</name>
</gene>
<accession>A0A158KGG4</accession>
<comment type="caution">
    <text evidence="2">The sequence shown here is derived from an EMBL/GenBank/DDBJ whole genome shotgun (WGS) entry which is preliminary data.</text>
</comment>
<proteinExistence type="predicted"/>
<evidence type="ECO:0000256" key="1">
    <source>
        <dbReference type="SAM" id="MobiDB-lite"/>
    </source>
</evidence>
<feature type="compositionally biased region" description="Polar residues" evidence="1">
    <location>
        <begin position="46"/>
        <end position="64"/>
    </location>
</feature>
<organism evidence="2 3">
    <name type="scientific">Caballeronia choica</name>
    <dbReference type="NCBI Taxonomy" id="326476"/>
    <lineage>
        <taxon>Bacteria</taxon>
        <taxon>Pseudomonadati</taxon>
        <taxon>Pseudomonadota</taxon>
        <taxon>Betaproteobacteria</taxon>
        <taxon>Burkholderiales</taxon>
        <taxon>Burkholderiaceae</taxon>
        <taxon>Caballeronia</taxon>
    </lineage>
</organism>
<feature type="compositionally biased region" description="Basic and acidic residues" evidence="1">
    <location>
        <begin position="65"/>
        <end position="74"/>
    </location>
</feature>
<evidence type="ECO:0000313" key="3">
    <source>
        <dbReference type="Proteomes" id="UP000054770"/>
    </source>
</evidence>
<evidence type="ECO:0000313" key="2">
    <source>
        <dbReference type="EMBL" id="SAL79531.1"/>
    </source>
</evidence>
<keyword evidence="3" id="KW-1185">Reference proteome</keyword>
<name>A0A158KGG4_9BURK</name>
<protein>
    <submittedName>
        <fullName evidence="2">Uncharacterized protein</fullName>
    </submittedName>
</protein>
<dbReference type="AlphaFoldDB" id="A0A158KGG4"/>
<sequence length="85" mass="9190">MAGDSSFKPGQIVKVSGIYSVVNEDGKGTFEVTCVEGEHFPPTRSGKGTTLNSNTGRRTPTSTPNRKELRRETNASHLCHGASRR</sequence>
<feature type="region of interest" description="Disordered" evidence="1">
    <location>
        <begin position="37"/>
        <end position="85"/>
    </location>
</feature>
<dbReference type="Proteomes" id="UP000054770">
    <property type="component" value="Unassembled WGS sequence"/>
</dbReference>
<dbReference type="EMBL" id="FCON02000085">
    <property type="protein sequence ID" value="SAL79531.1"/>
    <property type="molecule type" value="Genomic_DNA"/>
</dbReference>
<reference evidence="2" key="1">
    <citation type="submission" date="2016-01" db="EMBL/GenBank/DDBJ databases">
        <authorList>
            <person name="Peeters C."/>
        </authorList>
    </citation>
    <scope>NUCLEOTIDE SEQUENCE [LARGE SCALE GENOMIC DNA]</scope>
    <source>
        <strain evidence="2">LMG 22940</strain>
    </source>
</reference>